<dbReference type="STRING" id="1818881.A3196_07285"/>
<gene>
    <name evidence="4" type="primary">ureD</name>
    <name evidence="5" type="ORF">A3196_07285</name>
</gene>
<keyword evidence="2 4" id="KW-0996">Nickel insertion</keyword>
<dbReference type="EMBL" id="LVJZ01000003">
    <property type="protein sequence ID" value="ODB96575.1"/>
    <property type="molecule type" value="Genomic_DNA"/>
</dbReference>
<dbReference type="RefSeq" id="WP_069004305.1">
    <property type="nucleotide sequence ID" value="NZ_LVJW01000003.1"/>
</dbReference>
<proteinExistence type="inferred from homology"/>
<comment type="similarity">
    <text evidence="1 4">Belongs to the UreD family.</text>
</comment>
<dbReference type="AlphaFoldDB" id="A0A1E2UPU7"/>
<protein>
    <recommendedName>
        <fullName evidence="4">Urease accessory protein UreD</fullName>
    </recommendedName>
</protein>
<comment type="function">
    <text evidence="4">Required for maturation of urease via the functional incorporation of the urease nickel metallocenter.</text>
</comment>
<evidence type="ECO:0000256" key="1">
    <source>
        <dbReference type="ARBA" id="ARBA00007177"/>
    </source>
</evidence>
<keyword evidence="6" id="KW-1185">Reference proteome</keyword>
<dbReference type="InterPro" id="IPR002669">
    <property type="entry name" value="UreD"/>
</dbReference>
<dbReference type="OrthoDB" id="9798842at2"/>
<comment type="subunit">
    <text evidence="4">UreD, UreF and UreG form a complex that acts as a GTP-hydrolysis-dependent molecular chaperone, activating the urease apoprotein by helping to assemble the nickel containing metallocenter of UreC. The UreE protein probably delivers the nickel.</text>
</comment>
<keyword evidence="4" id="KW-0963">Cytoplasm</keyword>
<organism evidence="5 6">
    <name type="scientific">Candidatus Thiodiazotropha endoloripes</name>
    <dbReference type="NCBI Taxonomy" id="1818881"/>
    <lineage>
        <taxon>Bacteria</taxon>
        <taxon>Pseudomonadati</taxon>
        <taxon>Pseudomonadota</taxon>
        <taxon>Gammaproteobacteria</taxon>
        <taxon>Chromatiales</taxon>
        <taxon>Sedimenticolaceae</taxon>
        <taxon>Candidatus Thiodiazotropha</taxon>
    </lineage>
</organism>
<comment type="caution">
    <text evidence="5">The sequence shown here is derived from an EMBL/GenBank/DDBJ whole genome shotgun (WGS) entry which is preliminary data.</text>
</comment>
<accession>A0A1E2UPU7</accession>
<dbReference type="Proteomes" id="UP000094849">
    <property type="component" value="Unassembled WGS sequence"/>
</dbReference>
<name>A0A1E2UPU7_9GAMM</name>
<dbReference type="HAMAP" id="MF_01384">
    <property type="entry name" value="UreD"/>
    <property type="match status" value="1"/>
</dbReference>
<sequence>MQSPLSAMTPGWHARLKLGFRKTVNRTILSERFRQGPLSVQRALYPESDLCHIYLLHPPGGVVGGDRLDIDVDVSHQANALITTPGAAKFYRSIGPTAHQQQRLNLCGGSLEWFPQENILFPSAQVALSTEIRLSDGAQFIGWEINCLGRPAINERFDPGRAEFKLSLWRDDQPLLIERTLIEESPDLDGLAGLGGNPVVATMLATLDDVSLSDEIRQLDNQPQRLGITHTDGLLIVRYLGDSTEQVRNHFKRIWQLLRPTMINRPACEPRVWNT</sequence>
<comment type="subcellular location">
    <subcellularLocation>
        <location evidence="4">Cytoplasm</location>
    </subcellularLocation>
</comment>
<evidence type="ECO:0000313" key="5">
    <source>
        <dbReference type="EMBL" id="ODB96575.1"/>
    </source>
</evidence>
<dbReference type="GO" id="GO:0016151">
    <property type="term" value="F:nickel cation binding"/>
    <property type="evidence" value="ECO:0007669"/>
    <property type="project" value="UniProtKB-UniRule"/>
</dbReference>
<dbReference type="GO" id="GO:0005737">
    <property type="term" value="C:cytoplasm"/>
    <property type="evidence" value="ECO:0007669"/>
    <property type="project" value="UniProtKB-SubCell"/>
</dbReference>
<reference evidence="5 6" key="1">
    <citation type="submission" date="2016-03" db="EMBL/GenBank/DDBJ databases">
        <title>Chemosynthetic sulphur-oxidizing symbionts of marine invertebrate animals are capable of nitrogen fixation.</title>
        <authorList>
            <person name="Petersen J.M."/>
            <person name="Kemper A."/>
            <person name="Gruber-Vodicka H."/>
            <person name="Cardini U."/>
            <person name="Geest Mvander."/>
            <person name="Kleiner M."/>
            <person name="Bulgheresi S."/>
            <person name="Fussmann M."/>
            <person name="Herbold C."/>
            <person name="Seah B.K.B."/>
            <person name="Antony C.Paul."/>
            <person name="Liu D."/>
            <person name="Belitz A."/>
            <person name="Weber M."/>
        </authorList>
    </citation>
    <scope>NUCLEOTIDE SEQUENCE [LARGE SCALE GENOMIC DNA]</scope>
    <source>
        <strain evidence="5">G_D</strain>
    </source>
</reference>
<dbReference type="PANTHER" id="PTHR33643">
    <property type="entry name" value="UREASE ACCESSORY PROTEIN D"/>
    <property type="match status" value="1"/>
</dbReference>
<dbReference type="Pfam" id="PF01774">
    <property type="entry name" value="UreD"/>
    <property type="match status" value="1"/>
</dbReference>
<keyword evidence="3 4" id="KW-0143">Chaperone</keyword>
<evidence type="ECO:0000256" key="3">
    <source>
        <dbReference type="ARBA" id="ARBA00023186"/>
    </source>
</evidence>
<evidence type="ECO:0000256" key="2">
    <source>
        <dbReference type="ARBA" id="ARBA00022988"/>
    </source>
</evidence>
<evidence type="ECO:0000256" key="4">
    <source>
        <dbReference type="HAMAP-Rule" id="MF_01384"/>
    </source>
</evidence>
<dbReference type="PANTHER" id="PTHR33643:SF1">
    <property type="entry name" value="UREASE ACCESSORY PROTEIN D"/>
    <property type="match status" value="1"/>
</dbReference>
<evidence type="ECO:0000313" key="6">
    <source>
        <dbReference type="Proteomes" id="UP000094849"/>
    </source>
</evidence>